<accession>A0A8S1KSI6</accession>
<evidence type="ECO:0000313" key="3">
    <source>
        <dbReference type="Proteomes" id="UP000692954"/>
    </source>
</evidence>
<feature type="coiled-coil region" evidence="1">
    <location>
        <begin position="11"/>
        <end position="41"/>
    </location>
</feature>
<proteinExistence type="predicted"/>
<comment type="caution">
    <text evidence="2">The sequence shown here is derived from an EMBL/GenBank/DDBJ whole genome shotgun (WGS) entry which is preliminary data.</text>
</comment>
<reference evidence="2" key="1">
    <citation type="submission" date="2021-01" db="EMBL/GenBank/DDBJ databases">
        <authorList>
            <consortium name="Genoscope - CEA"/>
            <person name="William W."/>
        </authorList>
    </citation>
    <scope>NUCLEOTIDE SEQUENCE</scope>
</reference>
<gene>
    <name evidence="2" type="ORF">PSON_ATCC_30995.1.T0080010</name>
</gene>
<evidence type="ECO:0000256" key="1">
    <source>
        <dbReference type="SAM" id="Coils"/>
    </source>
</evidence>
<dbReference type="EMBL" id="CAJJDN010000008">
    <property type="protein sequence ID" value="CAD8053934.1"/>
    <property type="molecule type" value="Genomic_DNA"/>
</dbReference>
<keyword evidence="3" id="KW-1185">Reference proteome</keyword>
<protein>
    <submittedName>
        <fullName evidence="2">Uncharacterized protein</fullName>
    </submittedName>
</protein>
<dbReference type="AlphaFoldDB" id="A0A8S1KSI6"/>
<organism evidence="2 3">
    <name type="scientific">Paramecium sonneborni</name>
    <dbReference type="NCBI Taxonomy" id="65129"/>
    <lineage>
        <taxon>Eukaryota</taxon>
        <taxon>Sar</taxon>
        <taxon>Alveolata</taxon>
        <taxon>Ciliophora</taxon>
        <taxon>Intramacronucleata</taxon>
        <taxon>Oligohymenophorea</taxon>
        <taxon>Peniculida</taxon>
        <taxon>Parameciidae</taxon>
        <taxon>Paramecium</taxon>
    </lineage>
</organism>
<name>A0A8S1KSI6_9CILI</name>
<sequence length="108" mass="12775">MNLRTKIQTHLNELKLKIKNIDEILTQIKEIEKQIQNQIINFQFHKKAWGMFWNNKSIINIKKHQYLVSIPDLYIPNRSQNCSTAPSPGMKVQIKSAYKKGLQCNFEF</sequence>
<dbReference type="Proteomes" id="UP000692954">
    <property type="component" value="Unassembled WGS sequence"/>
</dbReference>
<evidence type="ECO:0000313" key="2">
    <source>
        <dbReference type="EMBL" id="CAD8053934.1"/>
    </source>
</evidence>
<keyword evidence="1" id="KW-0175">Coiled coil</keyword>